<evidence type="ECO:0000313" key="8">
    <source>
        <dbReference type="EMBL" id="BBM48441.1"/>
    </source>
</evidence>
<dbReference type="GO" id="GO:0003677">
    <property type="term" value="F:DNA binding"/>
    <property type="evidence" value="ECO:0007669"/>
    <property type="project" value="UniProtKB-UniRule"/>
</dbReference>
<evidence type="ECO:0000256" key="3">
    <source>
        <dbReference type="ARBA" id="ARBA00023125"/>
    </source>
</evidence>
<name>A0A510KCJ1_9FUSO</name>
<reference evidence="8 9" key="1">
    <citation type="submission" date="2019-07" db="EMBL/GenBank/DDBJ databases">
        <title>Complete Genome Sequence of Leptotrichia wadei Strain JMUB3933.</title>
        <authorList>
            <person name="Watanabe S."/>
            <person name="Cui L."/>
        </authorList>
    </citation>
    <scope>NUCLEOTIDE SEQUENCE [LARGE SCALE GENOMIC DNA]</scope>
    <source>
        <strain evidence="8 9">JMUB3933</strain>
    </source>
</reference>
<evidence type="ECO:0000256" key="2">
    <source>
        <dbReference type="ARBA" id="ARBA00022908"/>
    </source>
</evidence>
<dbReference type="Proteomes" id="UP000321397">
    <property type="component" value="Chromosome"/>
</dbReference>
<evidence type="ECO:0000259" key="7">
    <source>
        <dbReference type="PROSITE" id="PS51900"/>
    </source>
</evidence>
<dbReference type="InterPro" id="IPR044068">
    <property type="entry name" value="CB"/>
</dbReference>
<dbReference type="EMBL" id="AP019834">
    <property type="protein sequence ID" value="BBM48441.1"/>
    <property type="molecule type" value="Genomic_DNA"/>
</dbReference>
<dbReference type="Pfam" id="PF00589">
    <property type="entry name" value="Phage_integrase"/>
    <property type="match status" value="1"/>
</dbReference>
<sequence length="349" mass="41331">MPAYKDEKSKKWYVSFYVKENGISKKVKKMGFNKKQEAMEYERNYINSFVSDTEIIFENLCKSYMNDLKNRLKLHTIETKKYLINKKILPFFQKYKIKEITPLLVRKWQNELMEKNYAQTYLRTINNQLVAILNYAVKFYNLKKNPCLAAGTIGKKNADEMNVWTIQEFNQFIKAIEHKKESVVGFNILFYTGIRIGELLALTISDIDFEKHKIRINKSFQRINRMDIITSPKTPKSKRIIDCPKFVTDMIQNFIQMLYKPTPKTRLFEGFTKHKFENDINFYARKANLKKIRVHDLRHSHATFLLSKGVNIVSLSRRLGHEKVSTTLDIYSHVLKEDNDLIKDILNNL</sequence>
<dbReference type="RefSeq" id="WP_146961913.1">
    <property type="nucleotide sequence ID" value="NZ_AP019834.1"/>
</dbReference>
<dbReference type="PANTHER" id="PTHR30349">
    <property type="entry name" value="PHAGE INTEGRASE-RELATED"/>
    <property type="match status" value="1"/>
</dbReference>
<feature type="domain" description="Core-binding (CB)" evidence="7">
    <location>
        <begin position="55"/>
        <end position="137"/>
    </location>
</feature>
<protein>
    <recommendedName>
        <fullName evidence="10">Site-specific recombinase, phage integrase family</fullName>
    </recommendedName>
</protein>
<dbReference type="CDD" id="cd01189">
    <property type="entry name" value="INT_ICEBs1_C_like"/>
    <property type="match status" value="1"/>
</dbReference>
<organism evidence="8 9">
    <name type="scientific">Leptotrichia wadei</name>
    <dbReference type="NCBI Taxonomy" id="157687"/>
    <lineage>
        <taxon>Bacteria</taxon>
        <taxon>Fusobacteriati</taxon>
        <taxon>Fusobacteriota</taxon>
        <taxon>Fusobacteriia</taxon>
        <taxon>Fusobacteriales</taxon>
        <taxon>Leptotrichiaceae</taxon>
        <taxon>Leptotrichia</taxon>
    </lineage>
</organism>
<dbReference type="Gene3D" id="1.10.443.10">
    <property type="entry name" value="Intergrase catalytic core"/>
    <property type="match status" value="1"/>
</dbReference>
<evidence type="ECO:0000256" key="1">
    <source>
        <dbReference type="ARBA" id="ARBA00008857"/>
    </source>
</evidence>
<dbReference type="GO" id="GO:0006310">
    <property type="term" value="P:DNA recombination"/>
    <property type="evidence" value="ECO:0007669"/>
    <property type="project" value="UniProtKB-KW"/>
</dbReference>
<evidence type="ECO:0000256" key="4">
    <source>
        <dbReference type="ARBA" id="ARBA00023172"/>
    </source>
</evidence>
<evidence type="ECO:0000256" key="5">
    <source>
        <dbReference type="PROSITE-ProRule" id="PRU01248"/>
    </source>
</evidence>
<gene>
    <name evidence="8" type="ORF">JMUB3933_1957</name>
</gene>
<dbReference type="Gene3D" id="1.10.150.130">
    <property type="match status" value="1"/>
</dbReference>
<accession>A0A510KCJ1</accession>
<dbReference type="InterPro" id="IPR011010">
    <property type="entry name" value="DNA_brk_join_enz"/>
</dbReference>
<keyword evidence="4" id="KW-0233">DNA recombination</keyword>
<dbReference type="SUPFAM" id="SSF56349">
    <property type="entry name" value="DNA breaking-rejoining enzymes"/>
    <property type="match status" value="1"/>
</dbReference>
<evidence type="ECO:0000259" key="6">
    <source>
        <dbReference type="PROSITE" id="PS51898"/>
    </source>
</evidence>
<feature type="domain" description="Tyr recombinase" evidence="6">
    <location>
        <begin position="159"/>
        <end position="344"/>
    </location>
</feature>
<evidence type="ECO:0000313" key="9">
    <source>
        <dbReference type="Proteomes" id="UP000321397"/>
    </source>
</evidence>
<dbReference type="InterPro" id="IPR010998">
    <property type="entry name" value="Integrase_recombinase_N"/>
</dbReference>
<dbReference type="PROSITE" id="PS51898">
    <property type="entry name" value="TYR_RECOMBINASE"/>
    <property type="match status" value="1"/>
</dbReference>
<keyword evidence="2" id="KW-0229">DNA integration</keyword>
<dbReference type="InterPro" id="IPR028259">
    <property type="entry name" value="AP2-like_int_N"/>
</dbReference>
<dbReference type="InterPro" id="IPR013762">
    <property type="entry name" value="Integrase-like_cat_sf"/>
</dbReference>
<comment type="similarity">
    <text evidence="1">Belongs to the 'phage' integrase family.</text>
</comment>
<dbReference type="InterPro" id="IPR002104">
    <property type="entry name" value="Integrase_catalytic"/>
</dbReference>
<dbReference type="GO" id="GO:0015074">
    <property type="term" value="P:DNA integration"/>
    <property type="evidence" value="ECO:0007669"/>
    <property type="project" value="UniProtKB-KW"/>
</dbReference>
<dbReference type="Pfam" id="PF14657">
    <property type="entry name" value="Arm-DNA-bind_4"/>
    <property type="match status" value="1"/>
</dbReference>
<dbReference type="Pfam" id="PF14659">
    <property type="entry name" value="Phage_int_SAM_3"/>
    <property type="match status" value="1"/>
</dbReference>
<dbReference type="PROSITE" id="PS51900">
    <property type="entry name" value="CB"/>
    <property type="match status" value="1"/>
</dbReference>
<dbReference type="InterPro" id="IPR050090">
    <property type="entry name" value="Tyrosine_recombinase_XerCD"/>
</dbReference>
<evidence type="ECO:0008006" key="10">
    <source>
        <dbReference type="Google" id="ProtNLM"/>
    </source>
</evidence>
<dbReference type="PANTHER" id="PTHR30349:SF64">
    <property type="entry name" value="PROPHAGE INTEGRASE INTD-RELATED"/>
    <property type="match status" value="1"/>
</dbReference>
<dbReference type="InterPro" id="IPR004107">
    <property type="entry name" value="Integrase_SAM-like_N"/>
</dbReference>
<dbReference type="AlphaFoldDB" id="A0A510KCJ1"/>
<proteinExistence type="inferred from homology"/>
<keyword evidence="3 5" id="KW-0238">DNA-binding</keyword>